<dbReference type="InterPro" id="IPR017441">
    <property type="entry name" value="Protein_kinase_ATP_BS"/>
</dbReference>
<evidence type="ECO:0000256" key="5">
    <source>
        <dbReference type="ARBA" id="ARBA00022777"/>
    </source>
</evidence>
<dbReference type="SUPFAM" id="SSF56112">
    <property type="entry name" value="Protein kinase-like (PK-like)"/>
    <property type="match status" value="1"/>
</dbReference>
<evidence type="ECO:0000256" key="3">
    <source>
        <dbReference type="ARBA" id="ARBA00022679"/>
    </source>
</evidence>
<evidence type="ECO:0000256" key="7">
    <source>
        <dbReference type="PROSITE-ProRule" id="PRU10141"/>
    </source>
</evidence>
<keyword evidence="4 7" id="KW-0547">Nucleotide-binding</keyword>
<dbReference type="FunFam" id="3.30.200.20:FF:000927">
    <property type="entry name" value="Cyclin-dependent kinase 2"/>
    <property type="match status" value="1"/>
</dbReference>
<dbReference type="GO" id="GO:0004674">
    <property type="term" value="F:protein serine/threonine kinase activity"/>
    <property type="evidence" value="ECO:0007669"/>
    <property type="project" value="UniProtKB-KW"/>
</dbReference>
<dbReference type="EMBL" id="FR822379">
    <property type="protein sequence ID" value="CBZ41240.1"/>
    <property type="molecule type" value="Genomic_DNA"/>
</dbReference>
<dbReference type="PROSITE" id="PS00107">
    <property type="entry name" value="PROTEIN_KINASE_ATP"/>
    <property type="match status" value="1"/>
</dbReference>
<evidence type="ECO:0000256" key="8">
    <source>
        <dbReference type="RuleBase" id="RU000304"/>
    </source>
</evidence>
<gene>
    <name evidence="11" type="primary">cdk1c</name>
    <name evidence="10" type="ORF">GSOID_T00003049001</name>
</gene>
<feature type="binding site" evidence="7">
    <location>
        <position position="46"/>
    </location>
    <ligand>
        <name>ATP</name>
        <dbReference type="ChEBI" id="CHEBI:30616"/>
    </ligand>
</feature>
<dbReference type="PANTHER" id="PTHR24056">
    <property type="entry name" value="CELL DIVISION PROTEIN KINASE"/>
    <property type="match status" value="1"/>
</dbReference>
<keyword evidence="12" id="KW-1185">Reference proteome</keyword>
<dbReference type="PROSITE" id="PS50011">
    <property type="entry name" value="PROTEIN_KINASE_DOM"/>
    <property type="match status" value="1"/>
</dbReference>
<dbReference type="SMART" id="SM00220">
    <property type="entry name" value="S_TKc"/>
    <property type="match status" value="1"/>
</dbReference>
<dbReference type="OrthoDB" id="1732493at2759"/>
<evidence type="ECO:0000313" key="12">
    <source>
        <dbReference type="Proteomes" id="UP000001307"/>
    </source>
</evidence>
<dbReference type="GO" id="GO:0005634">
    <property type="term" value="C:nucleus"/>
    <property type="evidence" value="ECO:0007669"/>
    <property type="project" value="TreeGrafter"/>
</dbReference>
<dbReference type="Proteomes" id="UP000001307">
    <property type="component" value="Unassembled WGS sequence"/>
</dbReference>
<dbReference type="CDD" id="cd07829">
    <property type="entry name" value="STKc_CDK_like"/>
    <property type="match status" value="1"/>
</dbReference>
<comment type="similarity">
    <text evidence="1">Belongs to the protein kinase superfamily. CMGC Ser/Thr protein kinase family. CDC2/CDKX subfamily.</text>
</comment>
<organism evidence="10">
    <name type="scientific">Oikopleura dioica</name>
    <name type="common">Tunicate</name>
    <dbReference type="NCBI Taxonomy" id="34765"/>
    <lineage>
        <taxon>Eukaryota</taxon>
        <taxon>Metazoa</taxon>
        <taxon>Chordata</taxon>
        <taxon>Tunicata</taxon>
        <taxon>Appendicularia</taxon>
        <taxon>Copelata</taxon>
        <taxon>Oikopleuridae</taxon>
        <taxon>Oikopleura</taxon>
    </lineage>
</organism>
<dbReference type="InterPro" id="IPR008271">
    <property type="entry name" value="Ser/Thr_kinase_AS"/>
</dbReference>
<sequence length="345" mass="39386">MRKRNIDRPPTQDLNNYQRIEKVGEGTYGVVYKSKYKLTDQLVALKKIRLEGEDEGVPATSIREICTLKELQHPNIVKLIDVILDTTKVYLVFEYLYMDLKKYIDDQKAEGTRIDMGLTTSYAYQICQAMDFCHSRRIIHRDMKPQNLLIDRGGLIKIADFGLARVYKIPFRPLTHEVITMWYRAPEILLGKAIYSCPVDCWSVGAIIAEMITNVALFAGDSEIDQLFKIFRVLGTPTEETWPGVSQLSEFNLNFPIFPRGTFPNPQRFKLSASAVDLVHKFLAFDPAKRLTAKAALKHPFFDRLNKTLFPGNKCPAVPHYDKEASKAAAILNLPLPEWKENIAS</sequence>
<feature type="domain" description="Protein kinase" evidence="9">
    <location>
        <begin position="17"/>
        <end position="302"/>
    </location>
</feature>
<keyword evidence="5" id="KW-0418">Kinase</keyword>
<dbReference type="InterPro" id="IPR050108">
    <property type="entry name" value="CDK"/>
</dbReference>
<dbReference type="InterPro" id="IPR000719">
    <property type="entry name" value="Prot_kinase_dom"/>
</dbReference>
<dbReference type="Gene3D" id="3.30.200.20">
    <property type="entry name" value="Phosphorylase Kinase, domain 1"/>
    <property type="match status" value="1"/>
</dbReference>
<dbReference type="AlphaFoldDB" id="E4XTB4"/>
<dbReference type="InterPro" id="IPR011009">
    <property type="entry name" value="Kinase-like_dom_sf"/>
</dbReference>
<dbReference type="GO" id="GO:0005524">
    <property type="term" value="F:ATP binding"/>
    <property type="evidence" value="ECO:0007669"/>
    <property type="project" value="UniProtKB-UniRule"/>
</dbReference>
<dbReference type="Gene3D" id="1.10.510.10">
    <property type="entry name" value="Transferase(Phosphotransferase) domain 1"/>
    <property type="match status" value="1"/>
</dbReference>
<reference evidence="10" key="1">
    <citation type="journal article" date="2010" name="Science">
        <title>Plasticity of animal genome architecture unmasked by rapid evolution of a pelagic tunicate.</title>
        <authorList>
            <person name="Denoeud F."/>
            <person name="Henriet S."/>
            <person name="Mungpakdee S."/>
            <person name="Aury J.M."/>
            <person name="Da Silva C."/>
            <person name="Brinkmann H."/>
            <person name="Mikhaleva J."/>
            <person name="Olsen L.C."/>
            <person name="Jubin C."/>
            <person name="Canestro C."/>
            <person name="Bouquet J.M."/>
            <person name="Danks G."/>
            <person name="Poulain J."/>
            <person name="Campsteijn C."/>
            <person name="Adamski M."/>
            <person name="Cross I."/>
            <person name="Yadetie F."/>
            <person name="Muffato M."/>
            <person name="Louis A."/>
            <person name="Butcher S."/>
            <person name="Tsagkogeorga G."/>
            <person name="Konrad A."/>
            <person name="Singh S."/>
            <person name="Jensen M.F."/>
            <person name="Cong E.H."/>
            <person name="Eikeseth-Otteraa H."/>
            <person name="Noel B."/>
            <person name="Anthouard V."/>
            <person name="Porcel B.M."/>
            <person name="Kachouri-Lafond R."/>
            <person name="Nishino A."/>
            <person name="Ugolini M."/>
            <person name="Chourrout P."/>
            <person name="Nishida H."/>
            <person name="Aasland R."/>
            <person name="Huzurbazar S."/>
            <person name="Westhof E."/>
            <person name="Delsuc F."/>
            <person name="Lehrach H."/>
            <person name="Reinhardt R."/>
            <person name="Weissenbach J."/>
            <person name="Roy S.W."/>
            <person name="Artiguenave F."/>
            <person name="Postlethwait J.H."/>
            <person name="Manak J.R."/>
            <person name="Thompson E.M."/>
            <person name="Jaillon O."/>
            <person name="Du Pasquier L."/>
            <person name="Boudinot P."/>
            <person name="Liberles D.A."/>
            <person name="Volff J.N."/>
            <person name="Philippe H."/>
            <person name="Lenhard B."/>
            <person name="Roest Crollius H."/>
            <person name="Wincker P."/>
            <person name="Chourrout D."/>
        </authorList>
    </citation>
    <scope>NUCLEOTIDE SEQUENCE [LARGE SCALE GENOMIC DNA]</scope>
</reference>
<evidence type="ECO:0000313" key="10">
    <source>
        <dbReference type="EMBL" id="CBY12976.1"/>
    </source>
</evidence>
<evidence type="ECO:0000256" key="1">
    <source>
        <dbReference type="ARBA" id="ARBA00006485"/>
    </source>
</evidence>
<keyword evidence="2 8" id="KW-0723">Serine/threonine-protein kinase</keyword>
<dbReference type="EMBL" id="FN653151">
    <property type="protein sequence ID" value="CBY12976.1"/>
    <property type="molecule type" value="Genomic_DNA"/>
</dbReference>
<accession>E4XTB4</accession>
<evidence type="ECO:0000313" key="11">
    <source>
        <dbReference type="EMBL" id="CBZ41240.1"/>
    </source>
</evidence>
<keyword evidence="6 7" id="KW-0067">ATP-binding</keyword>
<protein>
    <submittedName>
        <fullName evidence="11">CDK1c protein</fullName>
    </submittedName>
</protein>
<dbReference type="PROSITE" id="PS00108">
    <property type="entry name" value="PROTEIN_KINASE_ST"/>
    <property type="match status" value="1"/>
</dbReference>
<dbReference type="InParanoid" id="E4XTB4"/>
<reference evidence="11" key="2">
    <citation type="submission" date="2011-02" db="EMBL/GenBank/DDBJ databases">
        <title>Expansion of cyclin B, D and CDK1 repertoires in a chordate, Oikopleura,that extensively endoreduplicates.</title>
        <authorList>
            <person name="Campsteijn C."/>
            <person name="Ovrebo J.I."/>
            <person name="Karlsen B.O."/>
            <person name="Thompson E.M."/>
        </authorList>
    </citation>
    <scope>NUCLEOTIDE SEQUENCE</scope>
</reference>
<dbReference type="Pfam" id="PF00069">
    <property type="entry name" value="Pkinase"/>
    <property type="match status" value="1"/>
</dbReference>
<dbReference type="FunFam" id="1.10.510.10:FF:000611">
    <property type="entry name" value="CMGC family protein kinase"/>
    <property type="match status" value="1"/>
</dbReference>
<evidence type="ECO:0000256" key="2">
    <source>
        <dbReference type="ARBA" id="ARBA00022527"/>
    </source>
</evidence>
<name>E4XTB4_OIKDI</name>
<evidence type="ECO:0000259" key="9">
    <source>
        <dbReference type="PROSITE" id="PS50011"/>
    </source>
</evidence>
<evidence type="ECO:0000256" key="4">
    <source>
        <dbReference type="ARBA" id="ARBA00022741"/>
    </source>
</evidence>
<keyword evidence="3" id="KW-0808">Transferase</keyword>
<proteinExistence type="inferred from homology"/>
<evidence type="ECO:0000256" key="6">
    <source>
        <dbReference type="ARBA" id="ARBA00022840"/>
    </source>
</evidence>